<evidence type="ECO:0000313" key="3">
    <source>
        <dbReference type="EMBL" id="GAV87297.1"/>
    </source>
</evidence>
<gene>
    <name evidence="3" type="ORF">CFOL_v3_30723</name>
</gene>
<dbReference type="GO" id="GO:0008270">
    <property type="term" value="F:zinc ion binding"/>
    <property type="evidence" value="ECO:0007669"/>
    <property type="project" value="UniProtKB-UniRule"/>
</dbReference>
<feature type="region of interest" description="Disordered" evidence="2">
    <location>
        <begin position="278"/>
        <end position="297"/>
    </location>
</feature>
<dbReference type="OrthoDB" id="1422649at2759"/>
<evidence type="ECO:0000256" key="1">
    <source>
        <dbReference type="RuleBase" id="RU367018"/>
    </source>
</evidence>
<dbReference type="GO" id="GO:0005634">
    <property type="term" value="C:nucleus"/>
    <property type="evidence" value="ECO:0007669"/>
    <property type="project" value="UniProtKB-SubCell"/>
</dbReference>
<dbReference type="InParanoid" id="A0A1Q3D464"/>
<keyword evidence="1" id="KW-0539">Nucleus</keyword>
<keyword evidence="1" id="KW-0862">Zinc</keyword>
<dbReference type="InterPro" id="IPR031052">
    <property type="entry name" value="FHY3/FAR1"/>
</dbReference>
<comment type="similarity">
    <text evidence="1">Belongs to the FHY3/FAR1 family.</text>
</comment>
<comment type="function">
    <text evidence="1">Putative transcription activator involved in regulating light control of development.</text>
</comment>
<dbReference type="AlphaFoldDB" id="A0A1Q3D464"/>
<keyword evidence="1" id="KW-0479">Metal-binding</keyword>
<dbReference type="PANTHER" id="PTHR31669:SF251">
    <property type="entry name" value="PROTEIN FAR1-RELATED SEQUENCE"/>
    <property type="match status" value="1"/>
</dbReference>
<dbReference type="PANTHER" id="PTHR31669">
    <property type="entry name" value="PROTEIN FAR1-RELATED SEQUENCE 10-RELATED"/>
    <property type="match status" value="1"/>
</dbReference>
<comment type="subcellular location">
    <subcellularLocation>
        <location evidence="1">Nucleus</location>
    </subcellularLocation>
</comment>
<feature type="region of interest" description="Disordered" evidence="2">
    <location>
        <begin position="1"/>
        <end position="22"/>
    </location>
</feature>
<dbReference type="GO" id="GO:0006355">
    <property type="term" value="P:regulation of DNA-templated transcription"/>
    <property type="evidence" value="ECO:0007669"/>
    <property type="project" value="UniProtKB-UniRule"/>
</dbReference>
<dbReference type="EMBL" id="BDDD01004254">
    <property type="protein sequence ID" value="GAV87297.1"/>
    <property type="molecule type" value="Genomic_DNA"/>
</dbReference>
<proteinExistence type="inferred from homology"/>
<protein>
    <recommendedName>
        <fullName evidence="1">Protein FAR1-RELATED SEQUENCE</fullName>
    </recommendedName>
</protein>
<dbReference type="STRING" id="3775.A0A1Q3D464"/>
<evidence type="ECO:0000256" key="2">
    <source>
        <dbReference type="SAM" id="MobiDB-lite"/>
    </source>
</evidence>
<accession>A0A1Q3D464</accession>
<feature type="compositionally biased region" description="Polar residues" evidence="2">
    <location>
        <begin position="1"/>
        <end position="17"/>
    </location>
</feature>
<sequence>MESENCSSSKVNTPSGSQDKDILKPEVGMTFNSFEEGEIFCKKYAKEMGFVVRRHTTRLDKKKTMTQPIENLHSKPRLSTSCEMEIQMSTIYTRAKFSVFQDELHRNLNYATNILHLDGHHRIYMVKQFCGIDKERTFEVKYRGHDESAICGYKKFECEGIPCRHILIVLRNEFLTTLPPQYILKRWTISATSDVVVDDAGVELGGKYVKKQNLTIMRMTNDFHAIVTMVKDSEELEEMGEKLLSDARKEIEEACGYSMESRTRSISLPSTIEIHPPEISKTKGSGKSLKGDKEKTIETTSKPPRLCRCCKKLTHHDSQNCPLKFR</sequence>
<name>A0A1Q3D464_CEPFO</name>
<comment type="caution">
    <text evidence="3">The sequence shown here is derived from an EMBL/GenBank/DDBJ whole genome shotgun (WGS) entry which is preliminary data.</text>
</comment>
<organism evidence="3 4">
    <name type="scientific">Cephalotus follicularis</name>
    <name type="common">Albany pitcher plant</name>
    <dbReference type="NCBI Taxonomy" id="3775"/>
    <lineage>
        <taxon>Eukaryota</taxon>
        <taxon>Viridiplantae</taxon>
        <taxon>Streptophyta</taxon>
        <taxon>Embryophyta</taxon>
        <taxon>Tracheophyta</taxon>
        <taxon>Spermatophyta</taxon>
        <taxon>Magnoliopsida</taxon>
        <taxon>eudicotyledons</taxon>
        <taxon>Gunneridae</taxon>
        <taxon>Pentapetalae</taxon>
        <taxon>rosids</taxon>
        <taxon>fabids</taxon>
        <taxon>Oxalidales</taxon>
        <taxon>Cephalotaceae</taxon>
        <taxon>Cephalotus</taxon>
    </lineage>
</organism>
<keyword evidence="1" id="KW-0863">Zinc-finger</keyword>
<keyword evidence="4" id="KW-1185">Reference proteome</keyword>
<dbReference type="Proteomes" id="UP000187406">
    <property type="component" value="Unassembled WGS sequence"/>
</dbReference>
<reference evidence="4" key="1">
    <citation type="submission" date="2016-04" db="EMBL/GenBank/DDBJ databases">
        <title>Cephalotus genome sequencing.</title>
        <authorList>
            <person name="Fukushima K."/>
            <person name="Hasebe M."/>
            <person name="Fang X."/>
        </authorList>
    </citation>
    <scope>NUCLEOTIDE SEQUENCE [LARGE SCALE GENOMIC DNA]</scope>
    <source>
        <strain evidence="4">cv. St1</strain>
    </source>
</reference>
<evidence type="ECO:0000313" key="4">
    <source>
        <dbReference type="Proteomes" id="UP000187406"/>
    </source>
</evidence>